<dbReference type="AlphaFoldDB" id="A0A9P5XA09"/>
<evidence type="ECO:0000313" key="1">
    <source>
        <dbReference type="EMBL" id="KAF9446066.1"/>
    </source>
</evidence>
<comment type="caution">
    <text evidence="1">The sequence shown here is derived from an EMBL/GenBank/DDBJ whole genome shotgun (WGS) entry which is preliminary data.</text>
</comment>
<protein>
    <submittedName>
        <fullName evidence="1">Uncharacterized protein</fullName>
    </submittedName>
</protein>
<accession>A0A9P5XA09</accession>
<organism evidence="1 2">
    <name type="scientific">Macrolepiota fuliginosa MF-IS2</name>
    <dbReference type="NCBI Taxonomy" id="1400762"/>
    <lineage>
        <taxon>Eukaryota</taxon>
        <taxon>Fungi</taxon>
        <taxon>Dikarya</taxon>
        <taxon>Basidiomycota</taxon>
        <taxon>Agaricomycotina</taxon>
        <taxon>Agaricomycetes</taxon>
        <taxon>Agaricomycetidae</taxon>
        <taxon>Agaricales</taxon>
        <taxon>Agaricineae</taxon>
        <taxon>Agaricaceae</taxon>
        <taxon>Macrolepiota</taxon>
    </lineage>
</organism>
<proteinExistence type="predicted"/>
<evidence type="ECO:0000313" key="2">
    <source>
        <dbReference type="Proteomes" id="UP000807342"/>
    </source>
</evidence>
<sequence>PLLWLVCSRPEPHLEHVFRQAEARGLCRVEELRVDDPEAQSDIECYLWDEFNRIFKKCSSVIGIDETWPPKLSFDKIVSASSGLFVFASTVVRFTGRPGLNPDSQLKIVVAVVDGSPIPEGISNPLAFVDKLYLEIIGRTPPHVLPTTLELLVICAVCPPIPVLHLTQLLKIDSNLTREALHSLHSVIAVPYGENFTEEPLHFYHASFTDFLSDPIRSRQFSLKNLDLYRRHTAEACLRVLAHTKISCADSLEWDASGFHTTNPSNPFVSHHLFVFAATHVWDTCTKISYPVLDVVQDKVAGLDYRCLRFVSGLIPVQSFVRFLRWLSDLVHHVTWSYARLGRRLTYGEPE</sequence>
<dbReference type="Proteomes" id="UP000807342">
    <property type="component" value="Unassembled WGS sequence"/>
</dbReference>
<gene>
    <name evidence="1" type="ORF">P691DRAFT_828974</name>
</gene>
<dbReference type="EMBL" id="MU151264">
    <property type="protein sequence ID" value="KAF9446066.1"/>
    <property type="molecule type" value="Genomic_DNA"/>
</dbReference>
<reference evidence="1" key="1">
    <citation type="submission" date="2020-11" db="EMBL/GenBank/DDBJ databases">
        <authorList>
            <consortium name="DOE Joint Genome Institute"/>
            <person name="Ahrendt S."/>
            <person name="Riley R."/>
            <person name="Andreopoulos W."/>
            <person name="Labutti K."/>
            <person name="Pangilinan J."/>
            <person name="Ruiz-Duenas F.J."/>
            <person name="Barrasa J.M."/>
            <person name="Sanchez-Garcia M."/>
            <person name="Camarero S."/>
            <person name="Miyauchi S."/>
            <person name="Serrano A."/>
            <person name="Linde D."/>
            <person name="Babiker R."/>
            <person name="Drula E."/>
            <person name="Ayuso-Fernandez I."/>
            <person name="Pacheco R."/>
            <person name="Padilla G."/>
            <person name="Ferreira P."/>
            <person name="Barriuso J."/>
            <person name="Kellner H."/>
            <person name="Castanera R."/>
            <person name="Alfaro M."/>
            <person name="Ramirez L."/>
            <person name="Pisabarro A.G."/>
            <person name="Kuo A."/>
            <person name="Tritt A."/>
            <person name="Lipzen A."/>
            <person name="He G."/>
            <person name="Yan M."/>
            <person name="Ng V."/>
            <person name="Cullen D."/>
            <person name="Martin F."/>
            <person name="Rosso M.-N."/>
            <person name="Henrissat B."/>
            <person name="Hibbett D."/>
            <person name="Martinez A.T."/>
            <person name="Grigoriev I.V."/>
        </authorList>
    </citation>
    <scope>NUCLEOTIDE SEQUENCE</scope>
    <source>
        <strain evidence="1">MF-IS2</strain>
    </source>
</reference>
<keyword evidence="2" id="KW-1185">Reference proteome</keyword>
<feature type="non-terminal residue" evidence="1">
    <location>
        <position position="1"/>
    </location>
</feature>
<dbReference type="OrthoDB" id="5967843at2759"/>
<name>A0A9P5XA09_9AGAR</name>